<keyword evidence="2" id="KW-0472">Membrane</keyword>
<feature type="transmembrane region" description="Helical" evidence="2">
    <location>
        <begin position="96"/>
        <end position="119"/>
    </location>
</feature>
<dbReference type="AlphaFoldDB" id="A0A542ZS79"/>
<feature type="compositionally biased region" description="Basic and acidic residues" evidence="1">
    <location>
        <begin position="16"/>
        <end position="30"/>
    </location>
</feature>
<accession>A0A542ZS79</accession>
<feature type="transmembrane region" description="Helical" evidence="2">
    <location>
        <begin position="62"/>
        <end position="84"/>
    </location>
</feature>
<gene>
    <name evidence="3" type="ORF">FB460_0947</name>
</gene>
<evidence type="ECO:0000313" key="4">
    <source>
        <dbReference type="Proteomes" id="UP000316196"/>
    </source>
</evidence>
<evidence type="ECO:0000256" key="1">
    <source>
        <dbReference type="SAM" id="MobiDB-lite"/>
    </source>
</evidence>
<dbReference type="Proteomes" id="UP000316196">
    <property type="component" value="Unassembled WGS sequence"/>
</dbReference>
<evidence type="ECO:0000256" key="2">
    <source>
        <dbReference type="SAM" id="Phobius"/>
    </source>
</evidence>
<proteinExistence type="predicted"/>
<dbReference type="SUPFAM" id="SSF103473">
    <property type="entry name" value="MFS general substrate transporter"/>
    <property type="match status" value="1"/>
</dbReference>
<name>A0A542ZS79_9ACTN</name>
<reference evidence="3 4" key="1">
    <citation type="submission" date="2019-06" db="EMBL/GenBank/DDBJ databases">
        <title>Sequencing the genomes of 1000 actinobacteria strains.</title>
        <authorList>
            <person name="Klenk H.-P."/>
        </authorList>
    </citation>
    <scope>NUCLEOTIDE SEQUENCE [LARGE SCALE GENOMIC DNA]</scope>
    <source>
        <strain evidence="3 4">DSM 8251</strain>
    </source>
</reference>
<dbReference type="InterPro" id="IPR007436">
    <property type="entry name" value="DUF485"/>
</dbReference>
<keyword evidence="4" id="KW-1185">Reference proteome</keyword>
<feature type="region of interest" description="Disordered" evidence="1">
    <location>
        <begin position="1"/>
        <end position="43"/>
    </location>
</feature>
<dbReference type="PANTHER" id="PTHR38441">
    <property type="entry name" value="INTEGRAL MEMBRANE PROTEIN-RELATED"/>
    <property type="match status" value="1"/>
</dbReference>
<evidence type="ECO:0000313" key="3">
    <source>
        <dbReference type="EMBL" id="TQL63146.1"/>
    </source>
</evidence>
<dbReference type="RefSeq" id="WP_142092899.1">
    <property type="nucleotide sequence ID" value="NZ_BAAAMD010000001.1"/>
</dbReference>
<protein>
    <submittedName>
        <fullName evidence="3">Uncharacterized membrane protein (DUF485 family)</fullName>
    </submittedName>
</protein>
<organism evidence="3 4">
    <name type="scientific">Propioniferax innocua</name>
    <dbReference type="NCBI Taxonomy" id="1753"/>
    <lineage>
        <taxon>Bacteria</taxon>
        <taxon>Bacillati</taxon>
        <taxon>Actinomycetota</taxon>
        <taxon>Actinomycetes</taxon>
        <taxon>Propionibacteriales</taxon>
        <taxon>Propionibacteriaceae</taxon>
        <taxon>Propioniferax</taxon>
    </lineage>
</organism>
<dbReference type="OrthoDB" id="3543412at2"/>
<comment type="caution">
    <text evidence="3">The sequence shown here is derived from an EMBL/GenBank/DDBJ whole genome shotgun (WGS) entry which is preliminary data.</text>
</comment>
<sequence length="141" mass="15956">MSTPSRDPEIPAQAGEDGHQNRTARLDAEQHTTSQHHPTAEDFSAVAQTEEFQQLRRRFRGFAFPMAAFFIVWYFTYVLLSTYAEDFMATRLGSSAITIGLVLGVLQFATTFLITWLYVRHANKSLDPIASQLKADLEEAR</sequence>
<dbReference type="InterPro" id="IPR036259">
    <property type="entry name" value="MFS_trans_sf"/>
</dbReference>
<keyword evidence="2" id="KW-0812">Transmembrane</keyword>
<keyword evidence="2" id="KW-1133">Transmembrane helix</keyword>
<dbReference type="Pfam" id="PF04341">
    <property type="entry name" value="DUF485"/>
    <property type="match status" value="1"/>
</dbReference>
<dbReference type="EMBL" id="VFOR01000001">
    <property type="protein sequence ID" value="TQL63146.1"/>
    <property type="molecule type" value="Genomic_DNA"/>
</dbReference>
<dbReference type="PANTHER" id="PTHR38441:SF1">
    <property type="entry name" value="MEMBRANE PROTEIN"/>
    <property type="match status" value="1"/>
</dbReference>